<keyword evidence="1" id="KW-0812">Transmembrane</keyword>
<dbReference type="KEGG" id="spar:SPRG_02113"/>
<dbReference type="RefSeq" id="XP_012196054.1">
    <property type="nucleotide sequence ID" value="XM_012340664.1"/>
</dbReference>
<dbReference type="EMBL" id="KK583193">
    <property type="protein sequence ID" value="KDO33304.1"/>
    <property type="molecule type" value="Genomic_DNA"/>
</dbReference>
<proteinExistence type="predicted"/>
<dbReference type="Proteomes" id="UP000030745">
    <property type="component" value="Unassembled WGS sequence"/>
</dbReference>
<dbReference type="AlphaFoldDB" id="A0A067CRI6"/>
<evidence type="ECO:0000256" key="1">
    <source>
        <dbReference type="SAM" id="Phobius"/>
    </source>
</evidence>
<keyword evidence="1" id="KW-1133">Transmembrane helix</keyword>
<name>A0A067CRI6_SAPPC</name>
<feature type="transmembrane region" description="Helical" evidence="1">
    <location>
        <begin position="118"/>
        <end position="135"/>
    </location>
</feature>
<dbReference type="GeneID" id="24124676"/>
<dbReference type="OrthoDB" id="10434024at2759"/>
<gene>
    <name evidence="2" type="ORF">SPRG_02113</name>
</gene>
<evidence type="ECO:0000313" key="3">
    <source>
        <dbReference type="Proteomes" id="UP000030745"/>
    </source>
</evidence>
<sequence length="174" mass="19507">MLLESPHQSHSCPMQGESLHWRLVVYWILFLLLVLAPLDALLQALFEAQQWYTIDASAVSPKDVTSPLRIQRVALAKRWALALRKRSASRALFLEYVPLVLTTWALGVVPVYAPLDTAVEAALVLTTCVLGGLFLQQAHTRQVLQYQQEQWCLWEESMLAQLSAAHELSTAPGC</sequence>
<reference evidence="2 3" key="1">
    <citation type="journal article" date="2013" name="PLoS Genet.">
        <title>Distinctive expansion of potential virulence genes in the genome of the oomycete fish pathogen Saprolegnia parasitica.</title>
        <authorList>
            <person name="Jiang R.H."/>
            <person name="de Bruijn I."/>
            <person name="Haas B.J."/>
            <person name="Belmonte R."/>
            <person name="Lobach L."/>
            <person name="Christie J."/>
            <person name="van den Ackerveken G."/>
            <person name="Bottin A."/>
            <person name="Bulone V."/>
            <person name="Diaz-Moreno S.M."/>
            <person name="Dumas B."/>
            <person name="Fan L."/>
            <person name="Gaulin E."/>
            <person name="Govers F."/>
            <person name="Grenville-Briggs L.J."/>
            <person name="Horner N.R."/>
            <person name="Levin J.Z."/>
            <person name="Mammella M."/>
            <person name="Meijer H.J."/>
            <person name="Morris P."/>
            <person name="Nusbaum C."/>
            <person name="Oome S."/>
            <person name="Phillips A.J."/>
            <person name="van Rooyen D."/>
            <person name="Rzeszutek E."/>
            <person name="Saraiva M."/>
            <person name="Secombes C.J."/>
            <person name="Seidl M.F."/>
            <person name="Snel B."/>
            <person name="Stassen J.H."/>
            <person name="Sykes S."/>
            <person name="Tripathy S."/>
            <person name="van den Berg H."/>
            <person name="Vega-Arreguin J.C."/>
            <person name="Wawra S."/>
            <person name="Young S.K."/>
            <person name="Zeng Q."/>
            <person name="Dieguez-Uribeondo J."/>
            <person name="Russ C."/>
            <person name="Tyler B.M."/>
            <person name="van West P."/>
        </authorList>
    </citation>
    <scope>NUCLEOTIDE SEQUENCE [LARGE SCALE GENOMIC DNA]</scope>
    <source>
        <strain evidence="2 3">CBS 223.65</strain>
    </source>
</reference>
<dbReference type="VEuPathDB" id="FungiDB:SPRG_02113"/>
<organism evidence="2 3">
    <name type="scientific">Saprolegnia parasitica (strain CBS 223.65)</name>
    <dbReference type="NCBI Taxonomy" id="695850"/>
    <lineage>
        <taxon>Eukaryota</taxon>
        <taxon>Sar</taxon>
        <taxon>Stramenopiles</taxon>
        <taxon>Oomycota</taxon>
        <taxon>Saprolegniomycetes</taxon>
        <taxon>Saprolegniales</taxon>
        <taxon>Saprolegniaceae</taxon>
        <taxon>Saprolegnia</taxon>
    </lineage>
</organism>
<dbReference type="OMA" id="FLEYVPL"/>
<accession>A0A067CRI6</accession>
<feature type="transmembrane region" description="Helical" evidence="1">
    <location>
        <begin position="24"/>
        <end position="42"/>
    </location>
</feature>
<feature type="transmembrane region" description="Helical" evidence="1">
    <location>
        <begin position="93"/>
        <end position="112"/>
    </location>
</feature>
<keyword evidence="3" id="KW-1185">Reference proteome</keyword>
<keyword evidence="1" id="KW-0472">Membrane</keyword>
<evidence type="ECO:0000313" key="2">
    <source>
        <dbReference type="EMBL" id="KDO33304.1"/>
    </source>
</evidence>
<protein>
    <submittedName>
        <fullName evidence="2">Uncharacterized protein</fullName>
    </submittedName>
</protein>